<dbReference type="Pfam" id="PF00005">
    <property type="entry name" value="ABC_tran"/>
    <property type="match status" value="1"/>
</dbReference>
<evidence type="ECO:0000256" key="1">
    <source>
        <dbReference type="ARBA" id="ARBA00004651"/>
    </source>
</evidence>
<dbReference type="InterPro" id="IPR036640">
    <property type="entry name" value="ABC1_TM_sf"/>
</dbReference>
<comment type="subcellular location">
    <subcellularLocation>
        <location evidence="1">Cell membrane</location>
        <topology evidence="1">Multi-pass membrane protein</topology>
    </subcellularLocation>
</comment>
<dbReference type="Gene3D" id="1.20.1560.10">
    <property type="entry name" value="ABC transporter type 1, transmembrane domain"/>
    <property type="match status" value="1"/>
</dbReference>
<evidence type="ECO:0000256" key="6">
    <source>
        <dbReference type="ARBA" id="ARBA00023136"/>
    </source>
</evidence>
<keyword evidence="11" id="KW-1185">Reference proteome</keyword>
<feature type="transmembrane region" description="Helical" evidence="7">
    <location>
        <begin position="323"/>
        <end position="343"/>
    </location>
</feature>
<feature type="transmembrane region" description="Helical" evidence="7">
    <location>
        <begin position="169"/>
        <end position="195"/>
    </location>
</feature>
<reference evidence="10 11" key="1">
    <citation type="journal article" date="2019" name="Int. J. Syst. Evol. Microbiol.">
        <title>The Global Catalogue of Microorganisms (GCM) 10K type strain sequencing project: providing services to taxonomists for standard genome sequencing and annotation.</title>
        <authorList>
            <consortium name="The Broad Institute Genomics Platform"/>
            <consortium name="The Broad Institute Genome Sequencing Center for Infectious Disease"/>
            <person name="Wu L."/>
            <person name="Ma J."/>
        </authorList>
    </citation>
    <scope>NUCLEOTIDE SEQUENCE [LARGE SCALE GENOMIC DNA]</scope>
    <source>
        <strain evidence="10 11">JCM 14545</strain>
    </source>
</reference>
<feature type="transmembrane region" description="Helical" evidence="7">
    <location>
        <begin position="106"/>
        <end position="131"/>
    </location>
</feature>
<evidence type="ECO:0000313" key="10">
    <source>
        <dbReference type="EMBL" id="GAA1984246.1"/>
    </source>
</evidence>
<dbReference type="InterPro" id="IPR027417">
    <property type="entry name" value="P-loop_NTPase"/>
</dbReference>
<feature type="domain" description="ABC transporter" evidence="8">
    <location>
        <begin position="351"/>
        <end position="602"/>
    </location>
</feature>
<feature type="transmembrane region" description="Helical" evidence="7">
    <location>
        <begin position="288"/>
        <end position="311"/>
    </location>
</feature>
<dbReference type="InterPro" id="IPR003593">
    <property type="entry name" value="AAA+_ATPase"/>
</dbReference>
<dbReference type="SUPFAM" id="SSF90123">
    <property type="entry name" value="ABC transporter transmembrane region"/>
    <property type="match status" value="1"/>
</dbReference>
<dbReference type="Gene3D" id="3.40.50.300">
    <property type="entry name" value="P-loop containing nucleotide triphosphate hydrolases"/>
    <property type="match status" value="1"/>
</dbReference>
<keyword evidence="3" id="KW-0547">Nucleotide-binding</keyword>
<dbReference type="Pfam" id="PF00664">
    <property type="entry name" value="ABC_membrane"/>
    <property type="match status" value="1"/>
</dbReference>
<dbReference type="GO" id="GO:0005524">
    <property type="term" value="F:ATP binding"/>
    <property type="evidence" value="ECO:0007669"/>
    <property type="project" value="UniProtKB-KW"/>
</dbReference>
<keyword evidence="2 7" id="KW-0812">Transmembrane</keyword>
<dbReference type="InterPro" id="IPR017871">
    <property type="entry name" value="ABC_transporter-like_CS"/>
</dbReference>
<feature type="domain" description="ABC transmembrane type-1" evidence="9">
    <location>
        <begin position="71"/>
        <end position="346"/>
    </location>
</feature>
<feature type="transmembrane region" description="Helical" evidence="7">
    <location>
        <begin position="71"/>
        <end position="94"/>
    </location>
</feature>
<dbReference type="Proteomes" id="UP001501116">
    <property type="component" value="Unassembled WGS sequence"/>
</dbReference>
<dbReference type="SUPFAM" id="SSF52540">
    <property type="entry name" value="P-loop containing nucleoside triphosphate hydrolases"/>
    <property type="match status" value="1"/>
</dbReference>
<dbReference type="PANTHER" id="PTHR24221">
    <property type="entry name" value="ATP-BINDING CASSETTE SUB-FAMILY B"/>
    <property type="match status" value="1"/>
</dbReference>
<dbReference type="InterPro" id="IPR039421">
    <property type="entry name" value="Type_1_exporter"/>
</dbReference>
<dbReference type="CDD" id="cd07346">
    <property type="entry name" value="ABC_6TM_exporters"/>
    <property type="match status" value="1"/>
</dbReference>
<keyword evidence="6 7" id="KW-0472">Membrane</keyword>
<organism evidence="10 11">
    <name type="scientific">Amycolatopsis minnesotensis</name>
    <dbReference type="NCBI Taxonomy" id="337894"/>
    <lineage>
        <taxon>Bacteria</taxon>
        <taxon>Bacillati</taxon>
        <taxon>Actinomycetota</taxon>
        <taxon>Actinomycetes</taxon>
        <taxon>Pseudonocardiales</taxon>
        <taxon>Pseudonocardiaceae</taxon>
        <taxon>Amycolatopsis</taxon>
    </lineage>
</organism>
<dbReference type="PROSITE" id="PS00211">
    <property type="entry name" value="ABC_TRANSPORTER_1"/>
    <property type="match status" value="1"/>
</dbReference>
<dbReference type="PANTHER" id="PTHR24221:SF654">
    <property type="entry name" value="ATP-BINDING CASSETTE SUB-FAMILY B MEMBER 6"/>
    <property type="match status" value="1"/>
</dbReference>
<evidence type="ECO:0000256" key="5">
    <source>
        <dbReference type="ARBA" id="ARBA00022989"/>
    </source>
</evidence>
<dbReference type="SMART" id="SM00382">
    <property type="entry name" value="AAA"/>
    <property type="match status" value="1"/>
</dbReference>
<keyword evidence="4 10" id="KW-0067">ATP-binding</keyword>
<dbReference type="PROSITE" id="PS50929">
    <property type="entry name" value="ABC_TM1F"/>
    <property type="match status" value="1"/>
</dbReference>
<dbReference type="CDD" id="cd03228">
    <property type="entry name" value="ABCC_MRP_Like"/>
    <property type="match status" value="1"/>
</dbReference>
<evidence type="ECO:0000259" key="9">
    <source>
        <dbReference type="PROSITE" id="PS50929"/>
    </source>
</evidence>
<evidence type="ECO:0000313" key="11">
    <source>
        <dbReference type="Proteomes" id="UP001501116"/>
    </source>
</evidence>
<gene>
    <name evidence="10" type="ORF">GCM10009754_71910</name>
</gene>
<proteinExistence type="predicted"/>
<evidence type="ECO:0000256" key="2">
    <source>
        <dbReference type="ARBA" id="ARBA00022692"/>
    </source>
</evidence>
<evidence type="ECO:0000256" key="7">
    <source>
        <dbReference type="SAM" id="Phobius"/>
    </source>
</evidence>
<evidence type="ECO:0000256" key="3">
    <source>
        <dbReference type="ARBA" id="ARBA00022741"/>
    </source>
</evidence>
<feature type="transmembrane region" description="Helical" evidence="7">
    <location>
        <begin position="201"/>
        <end position="218"/>
    </location>
</feature>
<dbReference type="PROSITE" id="PS50893">
    <property type="entry name" value="ABC_TRANSPORTER_2"/>
    <property type="match status" value="1"/>
</dbReference>
<comment type="caution">
    <text evidence="10">The sequence shown here is derived from an EMBL/GenBank/DDBJ whole genome shotgun (WGS) entry which is preliminary data.</text>
</comment>
<protein>
    <submittedName>
        <fullName evidence="10">ABC transporter ATP-binding protein</fullName>
    </submittedName>
</protein>
<name>A0ABN2SCL0_9PSEU</name>
<dbReference type="InterPro" id="IPR003439">
    <property type="entry name" value="ABC_transporter-like_ATP-bd"/>
</dbReference>
<evidence type="ECO:0000259" key="8">
    <source>
        <dbReference type="PROSITE" id="PS50893"/>
    </source>
</evidence>
<keyword evidence="5 7" id="KW-1133">Transmembrane helix</keyword>
<dbReference type="EMBL" id="BAAANN010000040">
    <property type="protein sequence ID" value="GAA1984246.1"/>
    <property type="molecule type" value="Genomic_DNA"/>
</dbReference>
<dbReference type="InterPro" id="IPR011527">
    <property type="entry name" value="ABC1_TM_dom"/>
</dbReference>
<accession>A0ABN2SCL0</accession>
<evidence type="ECO:0000256" key="4">
    <source>
        <dbReference type="ARBA" id="ARBA00022840"/>
    </source>
</evidence>
<sequence>MFHGKRLDRLMKRHSGNDCAGAAQAKCAAPALSIVSYPHRVAHRVQRGEMRAPGDRLLSEVTALQRGRMPLIVLSALLAAGSGLLLPSALATAVDASIAGARSWPAILWLLTLGVVQIGADVAGGILTVRATSSATAWLRRAVARHFLALGTRSGFVHGDAISRLTGDAVAAGAVVSIIVQLASASVISCGAITLLAVLDWRLALVFAGSVPLALLLARSHLRLTADDVLTYQQVSGEISARLLDATAGLRTIAASGTADREAARVLEPLPRLGAAGGGMWRTQARMVWRAALLLPAVEVTVLVAAGFGVLGGRLSVGDLLAALGYVALGMTMVSQIPLLTTLTKARSGATRLAEVLDSPLPHDGTRSLPPGPGTIELRDVGLRGALEHVDLTVLAGTTLAVVGRSGAGKSALAEVLGGLVEPDEGEVLLDGVPIAGVRPEELRAAFGYAFERPSLLGETVSDAVGYGAWSGPAAVRAACRAAQVHDLVVRLPAGYHTPLTETPLSGGEAQRVGLARALARGPRVLVLDDATASLDTVTESLVDTSISDTLPGRTRIVVTHRVAVARRAGMVAWLDHGRLRAVGPHDTLWAEPGYRAIFTDEEAP</sequence>